<dbReference type="EMBL" id="CAUYUJ010018715">
    <property type="protein sequence ID" value="CAK0885765.1"/>
    <property type="molecule type" value="Genomic_DNA"/>
</dbReference>
<feature type="chain" id="PRO_5047206028" description="PDZ domain-containing protein" evidence="2">
    <location>
        <begin position="17"/>
        <end position="287"/>
    </location>
</feature>
<organism evidence="3 4">
    <name type="scientific">Prorocentrum cordatum</name>
    <dbReference type="NCBI Taxonomy" id="2364126"/>
    <lineage>
        <taxon>Eukaryota</taxon>
        <taxon>Sar</taxon>
        <taxon>Alveolata</taxon>
        <taxon>Dinophyceae</taxon>
        <taxon>Prorocentrales</taxon>
        <taxon>Prorocentraceae</taxon>
        <taxon>Prorocentrum</taxon>
    </lineage>
</organism>
<evidence type="ECO:0000256" key="2">
    <source>
        <dbReference type="SAM" id="SignalP"/>
    </source>
</evidence>
<protein>
    <recommendedName>
        <fullName evidence="5">PDZ domain-containing protein</fullName>
    </recommendedName>
</protein>
<gene>
    <name evidence="3" type="ORF">PCOR1329_LOCUS67277</name>
</gene>
<dbReference type="Proteomes" id="UP001189429">
    <property type="component" value="Unassembled WGS sequence"/>
</dbReference>
<evidence type="ECO:0000313" key="4">
    <source>
        <dbReference type="Proteomes" id="UP001189429"/>
    </source>
</evidence>
<feature type="signal peptide" evidence="2">
    <location>
        <begin position="1"/>
        <end position="16"/>
    </location>
</feature>
<feature type="region of interest" description="Disordered" evidence="1">
    <location>
        <begin position="152"/>
        <end position="179"/>
    </location>
</feature>
<reference evidence="3" key="1">
    <citation type="submission" date="2023-10" db="EMBL/GenBank/DDBJ databases">
        <authorList>
            <person name="Chen Y."/>
            <person name="Shah S."/>
            <person name="Dougan E. K."/>
            <person name="Thang M."/>
            <person name="Chan C."/>
        </authorList>
    </citation>
    <scope>NUCLEOTIDE SEQUENCE [LARGE SCALE GENOMIC DNA]</scope>
</reference>
<keyword evidence="4" id="KW-1185">Reference proteome</keyword>
<name>A0ABN9WL98_9DINO</name>
<sequence>MGSLLVVLAVPGRALVRLQTEAEVEADSEAIVSMSTLSTEEWEQAHEAAYEQTFTIELNMTAASQGVAIGAELWSRSDHDPLVVLKKSDVGLVENWNRVHPDKAVQVGDEIFMVGDFKWQHRNEMFVRHLKEQFGVLKGQKPGMASILELGIRRPKKAKKEQTESKKPEAPTDAQPPSRDAHIIEVEFDPTLAYTLVDSNFNSPTASDMTVSAISPGSPLYAYNEAHPTNQVHVGDFVTAVNGSPWSGNSMLFLKMLHDLEQSHAAGIPGQSEPQHIPLILSLHHVR</sequence>
<comment type="caution">
    <text evidence="3">The sequence shown here is derived from an EMBL/GenBank/DDBJ whole genome shotgun (WGS) entry which is preliminary data.</text>
</comment>
<accession>A0ABN9WL98</accession>
<evidence type="ECO:0008006" key="5">
    <source>
        <dbReference type="Google" id="ProtNLM"/>
    </source>
</evidence>
<evidence type="ECO:0000256" key="1">
    <source>
        <dbReference type="SAM" id="MobiDB-lite"/>
    </source>
</evidence>
<keyword evidence="2" id="KW-0732">Signal</keyword>
<proteinExistence type="predicted"/>
<feature type="compositionally biased region" description="Basic and acidic residues" evidence="1">
    <location>
        <begin position="160"/>
        <end position="170"/>
    </location>
</feature>
<evidence type="ECO:0000313" key="3">
    <source>
        <dbReference type="EMBL" id="CAK0885765.1"/>
    </source>
</evidence>